<dbReference type="Proteomes" id="UP001596501">
    <property type="component" value="Unassembled WGS sequence"/>
</dbReference>
<name>A0ABW2QJU3_9BURK</name>
<dbReference type="InterPro" id="IPR050816">
    <property type="entry name" value="Flavin-dep_Halogenase_NPB"/>
</dbReference>
<reference evidence="3" key="1">
    <citation type="journal article" date="2019" name="Int. J. Syst. Evol. Microbiol.">
        <title>The Global Catalogue of Microorganisms (GCM) 10K type strain sequencing project: providing services to taxonomists for standard genome sequencing and annotation.</title>
        <authorList>
            <consortium name="The Broad Institute Genomics Platform"/>
            <consortium name="The Broad Institute Genome Sequencing Center for Infectious Disease"/>
            <person name="Wu L."/>
            <person name="Ma J."/>
        </authorList>
    </citation>
    <scope>NUCLEOTIDE SEQUENCE [LARGE SCALE GENOMIC DNA]</scope>
    <source>
        <strain evidence="3">CGMCC 1.12371</strain>
    </source>
</reference>
<keyword evidence="2" id="KW-0560">Oxidoreductase</keyword>
<dbReference type="PANTHER" id="PTHR43747">
    <property type="entry name" value="FAD-BINDING PROTEIN"/>
    <property type="match status" value="1"/>
</dbReference>
<sequence length="544" mass="61116">MGNTHSPTDVVILGGGLAGLTLALQLKKRDPDTQVLVLERRADPAPDATHKVGESSVEIGAHYFDQVLGLGDHLKQHQLRKFGFRFFFSEGRRDIDQVTEIGASRHLSVPSYQIDRGIFENHLALEAKRRGIGLIEGATVRQVALNSASAAAADGPHQVGFEHGGSTHTVQARWVVDASGRAGLLKRQLGLAEPNQHLAHAVWFRIKDHIHLDRWSSDPRWRARCDPQARWLSTNHLVGAGYWVWLIPLVSGSHSVGIVADPSMHPFTDMNSFDKAMAWLEHHQPLLFDELDQKRHLLQDFACFKRFSYGCKQVFSAERWALTGEAGLFLDPFYSPGSDFIAIGNTYITELVAMDRRGERLGARAQIFDQLFHSFYDSTMALYQDQYTLFGDPEVLPVKVIWDYTYYWGVLAQFFFHDRLTDLSALAALRGELAQCQQLNASMQNFLRQWSGLSLKRNPAVMLDQAQMPWFAELNRSLTDKLDANGFIARIRESHERLNRLATEILRRAQAAHPTLDTSALAQCLSATADATGTDEPMLHETLP</sequence>
<dbReference type="InterPro" id="IPR002938">
    <property type="entry name" value="FAD-bd"/>
</dbReference>
<gene>
    <name evidence="2" type="ORF">ACFQPB_07965</name>
</gene>
<protein>
    <submittedName>
        <fullName evidence="2">NAD(P)/FAD-dependent oxidoreductase</fullName>
        <ecNumber evidence="2">1.-.-.-</ecNumber>
    </submittedName>
</protein>
<evidence type="ECO:0000259" key="1">
    <source>
        <dbReference type="Pfam" id="PF01494"/>
    </source>
</evidence>
<dbReference type="EMBL" id="JBHTCA010000004">
    <property type="protein sequence ID" value="MFC7408793.1"/>
    <property type="molecule type" value="Genomic_DNA"/>
</dbReference>
<feature type="domain" description="FAD-binding" evidence="1">
    <location>
        <begin position="8"/>
        <end position="215"/>
    </location>
</feature>
<evidence type="ECO:0000313" key="3">
    <source>
        <dbReference type="Proteomes" id="UP001596501"/>
    </source>
</evidence>
<organism evidence="2 3">
    <name type="scientific">Hydrogenophaga atypica</name>
    <dbReference type="NCBI Taxonomy" id="249409"/>
    <lineage>
        <taxon>Bacteria</taxon>
        <taxon>Pseudomonadati</taxon>
        <taxon>Pseudomonadota</taxon>
        <taxon>Betaproteobacteria</taxon>
        <taxon>Burkholderiales</taxon>
        <taxon>Comamonadaceae</taxon>
        <taxon>Hydrogenophaga</taxon>
    </lineage>
</organism>
<accession>A0ABW2QJU3</accession>
<keyword evidence="3" id="KW-1185">Reference proteome</keyword>
<dbReference type="EC" id="1.-.-.-" evidence="2"/>
<dbReference type="Gene3D" id="3.50.50.60">
    <property type="entry name" value="FAD/NAD(P)-binding domain"/>
    <property type="match status" value="1"/>
</dbReference>
<comment type="caution">
    <text evidence="2">The sequence shown here is derived from an EMBL/GenBank/DDBJ whole genome shotgun (WGS) entry which is preliminary data.</text>
</comment>
<evidence type="ECO:0000313" key="2">
    <source>
        <dbReference type="EMBL" id="MFC7408793.1"/>
    </source>
</evidence>
<dbReference type="GO" id="GO:0016491">
    <property type="term" value="F:oxidoreductase activity"/>
    <property type="evidence" value="ECO:0007669"/>
    <property type="project" value="UniProtKB-KW"/>
</dbReference>
<dbReference type="Pfam" id="PF01494">
    <property type="entry name" value="FAD_binding_3"/>
    <property type="match status" value="1"/>
</dbReference>
<dbReference type="SUPFAM" id="SSF51905">
    <property type="entry name" value="FAD/NAD(P)-binding domain"/>
    <property type="match status" value="1"/>
</dbReference>
<dbReference type="PANTHER" id="PTHR43747:SF1">
    <property type="entry name" value="SLR1998 PROTEIN"/>
    <property type="match status" value="1"/>
</dbReference>
<proteinExistence type="predicted"/>
<dbReference type="InterPro" id="IPR036188">
    <property type="entry name" value="FAD/NAD-bd_sf"/>
</dbReference>
<dbReference type="RefSeq" id="WP_382221598.1">
    <property type="nucleotide sequence ID" value="NZ_JBHTCA010000004.1"/>
</dbReference>